<dbReference type="RefSeq" id="WP_207155101.1">
    <property type="nucleotide sequence ID" value="NZ_AP024484.1"/>
</dbReference>
<dbReference type="Pfam" id="PF01370">
    <property type="entry name" value="Epimerase"/>
    <property type="match status" value="1"/>
</dbReference>
<evidence type="ECO:0000259" key="5">
    <source>
        <dbReference type="Pfam" id="PF01370"/>
    </source>
</evidence>
<keyword evidence="3" id="KW-0520">NAD</keyword>
<gene>
    <name evidence="6" type="ORF">prwr041_08010</name>
</gene>
<evidence type="ECO:0000256" key="2">
    <source>
        <dbReference type="ARBA" id="ARBA00022793"/>
    </source>
</evidence>
<evidence type="ECO:0000313" key="6">
    <source>
        <dbReference type="EMBL" id="BCS84908.1"/>
    </source>
</evidence>
<reference evidence="6 7" key="1">
    <citation type="journal article" date="2022" name="Int. J. Syst. Evol. Microbiol.">
        <title>Prevotella herbatica sp. nov., a plant polysaccharide-decomposing anaerobic bacterium isolated from a methanogenic reactor.</title>
        <authorList>
            <person name="Uek A."/>
            <person name="Tonouchi A."/>
            <person name="Kaku N."/>
            <person name="Ueki K."/>
        </authorList>
    </citation>
    <scope>NUCLEOTIDE SEQUENCE [LARGE SCALE GENOMIC DNA]</scope>
    <source>
        <strain evidence="6 7">WR041</strain>
    </source>
</reference>
<dbReference type="Gene3D" id="3.40.50.720">
    <property type="entry name" value="NAD(P)-binding Rossmann-like Domain"/>
    <property type="match status" value="1"/>
</dbReference>
<evidence type="ECO:0000256" key="3">
    <source>
        <dbReference type="ARBA" id="ARBA00023027"/>
    </source>
</evidence>
<proteinExistence type="predicted"/>
<feature type="domain" description="NAD-dependent epimerase/dehydratase" evidence="5">
    <location>
        <begin position="28"/>
        <end position="272"/>
    </location>
</feature>
<accession>A0ABN6EG98</accession>
<dbReference type="PANTHER" id="PTHR43078:SF6">
    <property type="entry name" value="UDP-GLUCURONIC ACID DECARBOXYLASE 1"/>
    <property type="match status" value="1"/>
</dbReference>
<dbReference type="InterPro" id="IPR001509">
    <property type="entry name" value="Epimerase_deHydtase"/>
</dbReference>
<dbReference type="SUPFAM" id="SSF51735">
    <property type="entry name" value="NAD(P)-binding Rossmann-fold domains"/>
    <property type="match status" value="1"/>
</dbReference>
<comment type="cofactor">
    <cofactor evidence="1">
        <name>NAD(+)</name>
        <dbReference type="ChEBI" id="CHEBI:57540"/>
    </cofactor>
</comment>
<dbReference type="PANTHER" id="PTHR43078">
    <property type="entry name" value="UDP-GLUCURONIC ACID DECARBOXYLASE-RELATED"/>
    <property type="match status" value="1"/>
</dbReference>
<evidence type="ECO:0000256" key="1">
    <source>
        <dbReference type="ARBA" id="ARBA00001911"/>
    </source>
</evidence>
<dbReference type="Proteomes" id="UP001319045">
    <property type="component" value="Chromosome"/>
</dbReference>
<evidence type="ECO:0000313" key="7">
    <source>
        <dbReference type="Proteomes" id="UP001319045"/>
    </source>
</evidence>
<keyword evidence="2" id="KW-0210">Decarboxylase</keyword>
<sequence length="346" mass="38682">MNIIEKRDIDNFAGMFPLAEMLRGGRFVITGATGLLGACMVKCLLALNKRYSLDLHVTSVVRNKEKALRIFGEETACHDFYIYDFASSESFNPCNEADYIVHFASPTASRYFLEYPVETIVTGIRGTEKVLEYASSHSVKSMAYISSLEVYGTVYDDTIPLTEDQQGYINPIDARSSYPIGKRAAECLCHAYAVEKSLPVRIARLAQTFGAGVSKDDNRVFAQFARSIISGSDIILHTTGELSRCYCYTTDAISSILYILLKGKDGEAYNVANEETYISIVDMARYLCTEFNPDVKPVIELKEGMGYSPVTKLRLSTEKIRSLGWTPMYSMHDMFANLIESLRADL</sequence>
<protein>
    <submittedName>
        <fullName evidence="6">Nucleotide sugar dehydratase</fullName>
    </submittedName>
</protein>
<dbReference type="InterPro" id="IPR044516">
    <property type="entry name" value="UXS-like"/>
</dbReference>
<dbReference type="EMBL" id="AP024484">
    <property type="protein sequence ID" value="BCS84908.1"/>
    <property type="molecule type" value="Genomic_DNA"/>
</dbReference>
<keyword evidence="4" id="KW-0456">Lyase</keyword>
<name>A0ABN6EG98_9BACT</name>
<keyword evidence="7" id="KW-1185">Reference proteome</keyword>
<dbReference type="InterPro" id="IPR036291">
    <property type="entry name" value="NAD(P)-bd_dom_sf"/>
</dbReference>
<evidence type="ECO:0000256" key="4">
    <source>
        <dbReference type="ARBA" id="ARBA00023239"/>
    </source>
</evidence>
<organism evidence="6 7">
    <name type="scientific">Prevotella herbatica</name>
    <dbReference type="NCBI Taxonomy" id="2801997"/>
    <lineage>
        <taxon>Bacteria</taxon>
        <taxon>Pseudomonadati</taxon>
        <taxon>Bacteroidota</taxon>
        <taxon>Bacteroidia</taxon>
        <taxon>Bacteroidales</taxon>
        <taxon>Prevotellaceae</taxon>
        <taxon>Prevotella</taxon>
    </lineage>
</organism>